<evidence type="ECO:0000259" key="1">
    <source>
        <dbReference type="Pfam" id="PF18648"/>
    </source>
</evidence>
<dbReference type="AlphaFoldDB" id="A0A6A5QSC0"/>
<keyword evidence="3" id="KW-1185">Reference proteome</keyword>
<dbReference type="EMBL" id="ML979135">
    <property type="protein sequence ID" value="KAF1916857.1"/>
    <property type="molecule type" value="Genomic_DNA"/>
</dbReference>
<name>A0A6A5QSC0_AMPQU</name>
<evidence type="ECO:0000313" key="3">
    <source>
        <dbReference type="Proteomes" id="UP000800096"/>
    </source>
</evidence>
<dbReference type="Pfam" id="PF18648">
    <property type="entry name" value="ADPRTs_Tse2"/>
    <property type="match status" value="1"/>
</dbReference>
<gene>
    <name evidence="2" type="ORF">BDU57DRAFT_447727</name>
</gene>
<sequence>MLSRIFTHIGVSKNLRLHPITKELPSRGYSATATHSIFPATFMRLNAGPTEPRECRILDSLPRHVKSLMDILLLIIDIDLKWARLMPNTFPVQEIVRTMGDYHADDQENGVSVERPFIFTIPKAGITLPARLQLQREGLYQVSIQPSEPTSYKVLEIILGSFYSKHAIKQDLDEWLTNHEYANAIAPEDENRWMAT</sequence>
<protein>
    <recommendedName>
        <fullName evidence="1">Tse2 ADP-ribosyltransferase toxin domain-containing protein</fullName>
    </recommendedName>
</protein>
<reference evidence="2" key="1">
    <citation type="journal article" date="2020" name="Stud. Mycol.">
        <title>101 Dothideomycetes genomes: a test case for predicting lifestyles and emergence of pathogens.</title>
        <authorList>
            <person name="Haridas S."/>
            <person name="Albert R."/>
            <person name="Binder M."/>
            <person name="Bloem J."/>
            <person name="Labutti K."/>
            <person name="Salamov A."/>
            <person name="Andreopoulos B."/>
            <person name="Baker S."/>
            <person name="Barry K."/>
            <person name="Bills G."/>
            <person name="Bluhm B."/>
            <person name="Cannon C."/>
            <person name="Castanera R."/>
            <person name="Culley D."/>
            <person name="Daum C."/>
            <person name="Ezra D."/>
            <person name="Gonzalez J."/>
            <person name="Henrissat B."/>
            <person name="Kuo A."/>
            <person name="Liang C."/>
            <person name="Lipzen A."/>
            <person name="Lutzoni F."/>
            <person name="Magnuson J."/>
            <person name="Mondo S."/>
            <person name="Nolan M."/>
            <person name="Ohm R."/>
            <person name="Pangilinan J."/>
            <person name="Park H.-J."/>
            <person name="Ramirez L."/>
            <person name="Alfaro M."/>
            <person name="Sun H."/>
            <person name="Tritt A."/>
            <person name="Yoshinaga Y."/>
            <person name="Zwiers L.-H."/>
            <person name="Turgeon B."/>
            <person name="Goodwin S."/>
            <person name="Spatafora J."/>
            <person name="Crous P."/>
            <person name="Grigoriev I."/>
        </authorList>
    </citation>
    <scope>NUCLEOTIDE SEQUENCE</scope>
    <source>
        <strain evidence="2">HMLAC05119</strain>
    </source>
</reference>
<evidence type="ECO:0000313" key="2">
    <source>
        <dbReference type="EMBL" id="KAF1916857.1"/>
    </source>
</evidence>
<dbReference type="Proteomes" id="UP000800096">
    <property type="component" value="Unassembled WGS sequence"/>
</dbReference>
<feature type="domain" description="Tse2 ADP-ribosyltransferase toxin" evidence="1">
    <location>
        <begin position="85"/>
        <end position="175"/>
    </location>
</feature>
<proteinExistence type="predicted"/>
<accession>A0A6A5QSC0</accession>
<dbReference type="InterPro" id="IPR041018">
    <property type="entry name" value="ADPRTs_Tse2"/>
</dbReference>
<dbReference type="OrthoDB" id="10266325at2759"/>
<organism evidence="2 3">
    <name type="scientific">Ampelomyces quisqualis</name>
    <name type="common">Powdery mildew agent</name>
    <dbReference type="NCBI Taxonomy" id="50730"/>
    <lineage>
        <taxon>Eukaryota</taxon>
        <taxon>Fungi</taxon>
        <taxon>Dikarya</taxon>
        <taxon>Ascomycota</taxon>
        <taxon>Pezizomycotina</taxon>
        <taxon>Dothideomycetes</taxon>
        <taxon>Pleosporomycetidae</taxon>
        <taxon>Pleosporales</taxon>
        <taxon>Pleosporineae</taxon>
        <taxon>Phaeosphaeriaceae</taxon>
        <taxon>Ampelomyces</taxon>
    </lineage>
</organism>